<protein>
    <recommendedName>
        <fullName evidence="2">Helix-hairpin-helix DNA-binding motif class 1 domain-containing protein</fullName>
    </recommendedName>
</protein>
<evidence type="ECO:0000256" key="1">
    <source>
        <dbReference type="SAM" id="SignalP"/>
    </source>
</evidence>
<keyword evidence="4" id="KW-1185">Reference proteome</keyword>
<evidence type="ECO:0000313" key="4">
    <source>
        <dbReference type="Proteomes" id="UP000830055"/>
    </source>
</evidence>
<sequence length="106" mass="11218">MKTRKTLVMLLCSLFLLMAFSGVATVQAADAKASTAAGQAVADVININQADIETLATLPGIGPKIAERITAYRESNGPFQSVDDLLNVKGIGEKMLEKIKPLITVS</sequence>
<name>A0ABM7W6N2_9BACT</name>
<dbReference type="InterPro" id="IPR010994">
    <property type="entry name" value="RuvA_2-like"/>
</dbReference>
<dbReference type="Gene3D" id="1.10.150.320">
    <property type="entry name" value="Photosystem II 12 kDa extrinsic protein"/>
    <property type="match status" value="1"/>
</dbReference>
<feature type="signal peptide" evidence="1">
    <location>
        <begin position="1"/>
        <end position="28"/>
    </location>
</feature>
<accession>A0ABM7W6N2</accession>
<dbReference type="InterPro" id="IPR003583">
    <property type="entry name" value="Hlx-hairpin-Hlx_DNA-bd_motif"/>
</dbReference>
<feature type="domain" description="Helix-hairpin-helix DNA-binding motif class 1" evidence="2">
    <location>
        <begin position="53"/>
        <end position="72"/>
    </location>
</feature>
<dbReference type="SMART" id="SM00278">
    <property type="entry name" value="HhH1"/>
    <property type="match status" value="2"/>
</dbReference>
<dbReference type="RefSeq" id="WP_284153687.1">
    <property type="nucleotide sequence ID" value="NZ_AP025516.1"/>
</dbReference>
<organism evidence="3 4">
    <name type="scientific">Desulfofustis limnaeus</name>
    <dbReference type="NCBI Taxonomy" id="2740163"/>
    <lineage>
        <taxon>Bacteria</taxon>
        <taxon>Pseudomonadati</taxon>
        <taxon>Thermodesulfobacteriota</taxon>
        <taxon>Desulfobulbia</taxon>
        <taxon>Desulfobulbales</taxon>
        <taxon>Desulfocapsaceae</taxon>
        <taxon>Desulfofustis</taxon>
    </lineage>
</organism>
<gene>
    <name evidence="3" type="ORF">DPPLL_09740</name>
</gene>
<dbReference type="EMBL" id="AP025516">
    <property type="protein sequence ID" value="BDD86609.1"/>
    <property type="molecule type" value="Genomic_DNA"/>
</dbReference>
<dbReference type="SUPFAM" id="SSF47781">
    <property type="entry name" value="RuvA domain 2-like"/>
    <property type="match status" value="1"/>
</dbReference>
<dbReference type="NCBIfam" id="TIGR00426">
    <property type="entry name" value="competence protein ComEA helix-hairpin-helix repeat region"/>
    <property type="match status" value="1"/>
</dbReference>
<evidence type="ECO:0000313" key="3">
    <source>
        <dbReference type="EMBL" id="BDD86609.1"/>
    </source>
</evidence>
<feature type="chain" id="PRO_5045979583" description="Helix-hairpin-helix DNA-binding motif class 1 domain-containing protein" evidence="1">
    <location>
        <begin position="29"/>
        <end position="106"/>
    </location>
</feature>
<reference evidence="3 4" key="1">
    <citation type="submission" date="2022-01" db="EMBL/GenBank/DDBJ databases">
        <title>Desulfofustis limnae sp. nov., a novel mesophilic sulfate-reducing bacterium isolated from marsh soil.</title>
        <authorList>
            <person name="Watanabe M."/>
            <person name="Takahashi A."/>
            <person name="Kojima H."/>
            <person name="Fukui M."/>
        </authorList>
    </citation>
    <scope>NUCLEOTIDE SEQUENCE [LARGE SCALE GENOMIC DNA]</scope>
    <source>
        <strain evidence="3 4">PPLL</strain>
    </source>
</reference>
<dbReference type="PANTHER" id="PTHR21180">
    <property type="entry name" value="ENDONUCLEASE/EXONUCLEASE/PHOSPHATASE FAMILY DOMAIN-CONTAINING PROTEIN 1"/>
    <property type="match status" value="1"/>
</dbReference>
<dbReference type="Proteomes" id="UP000830055">
    <property type="component" value="Chromosome"/>
</dbReference>
<feature type="domain" description="Helix-hairpin-helix DNA-binding motif class 1" evidence="2">
    <location>
        <begin position="83"/>
        <end position="102"/>
    </location>
</feature>
<dbReference type="InterPro" id="IPR004509">
    <property type="entry name" value="Competence_ComEA_HhH"/>
</dbReference>
<dbReference type="PANTHER" id="PTHR21180:SF32">
    <property type="entry name" value="ENDONUCLEASE_EXONUCLEASE_PHOSPHATASE FAMILY DOMAIN-CONTAINING PROTEIN 1"/>
    <property type="match status" value="1"/>
</dbReference>
<dbReference type="Pfam" id="PF12836">
    <property type="entry name" value="HHH_3"/>
    <property type="match status" value="1"/>
</dbReference>
<dbReference type="InterPro" id="IPR051675">
    <property type="entry name" value="Endo/Exo/Phosphatase_dom_1"/>
</dbReference>
<evidence type="ECO:0000259" key="2">
    <source>
        <dbReference type="SMART" id="SM00278"/>
    </source>
</evidence>
<proteinExistence type="predicted"/>
<keyword evidence="1" id="KW-0732">Signal</keyword>